<reference key="1">
    <citation type="journal article" date="2014" name="PLoS Genet.">
        <title>Signature Gene Expression Reveals Novel Clues to the Molecular Mechanisms of Dimorphic Transition in Penicillium marneffei.</title>
        <authorList>
            <person name="Yang E."/>
            <person name="Wang G."/>
            <person name="Cai J."/>
            <person name="Woo P.C."/>
            <person name="Lau S.K."/>
            <person name="Yuen K.-Y."/>
            <person name="Chow W.-N."/>
            <person name="Lin X."/>
        </authorList>
    </citation>
    <scope>NUCLEOTIDE SEQUENCE [LARGE SCALE GENOMIC DNA]</scope>
    <source>
        <strain>PM1</strain>
    </source>
</reference>
<gene>
    <name evidence="2" type="ORF">GQ26_0230950</name>
</gene>
<accession>A0A093UYV3</accession>
<sequence length="325" mass="35734">MGFLGPFLYSQLFVTPEYPSKSFAGQTIIVTGSNTGLGLEAARHFVRLGAEKVILAVRNLDAGETAKSSIEESTGRKNICEVWELDLASYASVQAFAKRASSELDRIDVLLENAGVATKIHFERAENHERTITVNVIGTFLLGLLLLPKLEETGTKNPVEKPRWTIVTSEVHALTNLPECKDGNTFVNLDDPQKSNMNDRYPTSKLLEVLVVRELAQRITNNNVVLNMLNPGLCHSTLWRERNWPVLIFSLFSFVRTTEVGARCLVAGAAAGDESHGAYMTDGKVSNGHLSAFVTSDEGRNAQRKVWSELKAILEDIVPGVTASY</sequence>
<dbReference type="PRINTS" id="PR00081">
    <property type="entry name" value="GDHRDH"/>
</dbReference>
<dbReference type="Pfam" id="PF00106">
    <property type="entry name" value="adh_short"/>
    <property type="match status" value="1"/>
</dbReference>
<dbReference type="EMBL" id="JPOX01000023">
    <property type="protein sequence ID" value="KFX45452.1"/>
    <property type="molecule type" value="Genomic_DNA"/>
</dbReference>
<dbReference type="HOGENOM" id="CLU_010194_44_4_1"/>
<dbReference type="Gene3D" id="3.40.50.720">
    <property type="entry name" value="NAD(P)-binding Rossmann-like Domain"/>
    <property type="match status" value="1"/>
</dbReference>
<protein>
    <submittedName>
        <fullName evidence="2">Retinol dehydrogenase 12</fullName>
    </submittedName>
</protein>
<dbReference type="SUPFAM" id="SSF51735">
    <property type="entry name" value="NAD(P)-binding Rossmann-fold domains"/>
    <property type="match status" value="1"/>
</dbReference>
<evidence type="ECO:0000256" key="1">
    <source>
        <dbReference type="ARBA" id="ARBA00023002"/>
    </source>
</evidence>
<dbReference type="PANTHER" id="PTHR43157">
    <property type="entry name" value="PHOSPHATIDYLINOSITOL-GLYCAN BIOSYNTHESIS CLASS F PROTEIN-RELATED"/>
    <property type="match status" value="1"/>
</dbReference>
<comment type="caution">
    <text evidence="2">The sequence shown here is derived from an EMBL/GenBank/DDBJ whole genome shotgun (WGS) entry which is preliminary data.</text>
</comment>
<organism evidence="2">
    <name type="scientific">Talaromyces marneffei PM1</name>
    <dbReference type="NCBI Taxonomy" id="1077442"/>
    <lineage>
        <taxon>Eukaryota</taxon>
        <taxon>Fungi</taxon>
        <taxon>Dikarya</taxon>
        <taxon>Ascomycota</taxon>
        <taxon>Pezizomycotina</taxon>
        <taxon>Eurotiomycetes</taxon>
        <taxon>Eurotiomycetidae</taxon>
        <taxon>Eurotiales</taxon>
        <taxon>Trichocomaceae</taxon>
        <taxon>Talaromyces</taxon>
        <taxon>Talaromyces sect. Talaromyces</taxon>
    </lineage>
</organism>
<name>A0A093UYV3_TALMA</name>
<dbReference type="eggNOG" id="KOG1208">
    <property type="taxonomic scope" value="Eukaryota"/>
</dbReference>
<dbReference type="InterPro" id="IPR002347">
    <property type="entry name" value="SDR_fam"/>
</dbReference>
<dbReference type="AlphaFoldDB" id="A0A093UYV3"/>
<reference evidence="2" key="2">
    <citation type="journal article" date="2014" name="PLoS Genet.">
        <title>Signature gene expression reveals novel clues to the molecular mechanisms of dimorphic transition in Penicillium marneffei.</title>
        <authorList>
            <person name="Yang E."/>
            <person name="Wang G."/>
            <person name="Cai J."/>
            <person name="Woo P.C."/>
            <person name="Lau S.K."/>
            <person name="Yuen K.-Y."/>
            <person name="Chow W.-N."/>
            <person name="Lin X."/>
        </authorList>
    </citation>
    <scope>NUCLEOTIDE SEQUENCE</scope>
    <source>
        <strain evidence="2">PM1</strain>
    </source>
</reference>
<evidence type="ECO:0000313" key="2">
    <source>
        <dbReference type="EMBL" id="KFX45452.1"/>
    </source>
</evidence>
<dbReference type="InterPro" id="IPR036291">
    <property type="entry name" value="NAD(P)-bd_dom_sf"/>
</dbReference>
<proteinExistence type="predicted"/>
<keyword evidence="1" id="KW-0560">Oxidoreductase</keyword>
<dbReference type="PANTHER" id="PTHR43157:SF67">
    <property type="entry name" value="DEHYDROGENASE_REDUCTASE FAMILY PROTEIN, PUTATIVE (AFU_ORTHOLOGUE AFUA_3G02580)-RELATED"/>
    <property type="match status" value="1"/>
</dbReference>
<dbReference type="GO" id="GO:0016491">
    <property type="term" value="F:oxidoreductase activity"/>
    <property type="evidence" value="ECO:0007669"/>
    <property type="project" value="UniProtKB-KW"/>
</dbReference>